<evidence type="ECO:0000313" key="2">
    <source>
        <dbReference type="EMBL" id="KAH1169590.1"/>
    </source>
</evidence>
<feature type="compositionally biased region" description="Basic and acidic residues" evidence="1">
    <location>
        <begin position="188"/>
        <end position="204"/>
    </location>
</feature>
<feature type="compositionally biased region" description="Polar residues" evidence="1">
    <location>
        <begin position="212"/>
        <end position="237"/>
    </location>
</feature>
<dbReference type="AlphaFoldDB" id="A0A9D4AV21"/>
<protein>
    <submittedName>
        <fullName evidence="2">Uncharacterized protein</fullName>
    </submittedName>
</protein>
<feature type="non-terminal residue" evidence="2">
    <location>
        <position position="374"/>
    </location>
</feature>
<evidence type="ECO:0000256" key="1">
    <source>
        <dbReference type="SAM" id="MobiDB-lite"/>
    </source>
</evidence>
<sequence length="374" mass="41542">NQAKPWEILIRKELHFLTNTKAADVTTQPDVKIMISQLPLAICYIFDPEDVQSSRYPNEVNSYKPDKQDSNKFKGDQNSETPVHRNELQNDELKRTENKNKFNSTKEAFSNHRGTALDEEGLGNCVEKFDNAHSGANSCRGMHPLLNHNTNRTKETITHGNSSQSASSPLANRTRNLCTNGLSLPNESGKECDPETGDHKKPESEEPECSLDENSPSAGENSSLTESAILETQNDATQLPKLDYLPHGSQTRNYHAPKKDSFSDNYTHSDQNAECIVINKGEGPGLSLPLHMKENYDSVEEALKTESVNVCVKEDMPDGIASEGLITEAQEEKHINHKEINGKIEEEEEDAEVAEALAALEAATAGEDYEEDEY</sequence>
<feature type="region of interest" description="Disordered" evidence="1">
    <location>
        <begin position="54"/>
        <end position="115"/>
    </location>
</feature>
<accession>A0A9D4AV21</accession>
<dbReference type="EMBL" id="JAHDVG010000484">
    <property type="protein sequence ID" value="KAH1169590.1"/>
    <property type="molecule type" value="Genomic_DNA"/>
</dbReference>
<proteinExistence type="predicted"/>
<dbReference type="PANTHER" id="PTHR16106">
    <property type="entry name" value="CHROMOSOME 4 OPEN READING FRAME 19"/>
    <property type="match status" value="1"/>
</dbReference>
<dbReference type="PANTHER" id="PTHR16106:SF3">
    <property type="entry name" value="CHROMOSOME 4 OPEN READING FRAME 19"/>
    <property type="match status" value="1"/>
</dbReference>
<comment type="caution">
    <text evidence="2">The sequence shown here is derived from an EMBL/GenBank/DDBJ whole genome shotgun (WGS) entry which is preliminary data.</text>
</comment>
<evidence type="ECO:0000313" key="3">
    <source>
        <dbReference type="Proteomes" id="UP000827986"/>
    </source>
</evidence>
<name>A0A9D4AV21_9SAUR</name>
<keyword evidence="3" id="KW-1185">Reference proteome</keyword>
<feature type="region of interest" description="Disordered" evidence="1">
    <location>
        <begin position="153"/>
        <end position="267"/>
    </location>
</feature>
<organism evidence="2 3">
    <name type="scientific">Mauremys mutica</name>
    <name type="common">yellowpond turtle</name>
    <dbReference type="NCBI Taxonomy" id="74926"/>
    <lineage>
        <taxon>Eukaryota</taxon>
        <taxon>Metazoa</taxon>
        <taxon>Chordata</taxon>
        <taxon>Craniata</taxon>
        <taxon>Vertebrata</taxon>
        <taxon>Euteleostomi</taxon>
        <taxon>Archelosauria</taxon>
        <taxon>Testudinata</taxon>
        <taxon>Testudines</taxon>
        <taxon>Cryptodira</taxon>
        <taxon>Durocryptodira</taxon>
        <taxon>Testudinoidea</taxon>
        <taxon>Geoemydidae</taxon>
        <taxon>Geoemydinae</taxon>
        <taxon>Mauremys</taxon>
    </lineage>
</organism>
<reference evidence="2" key="1">
    <citation type="submission" date="2021-09" db="EMBL/GenBank/DDBJ databases">
        <title>The genome of Mauremys mutica provides insights into the evolution of semi-aquatic lifestyle.</title>
        <authorList>
            <person name="Gong S."/>
            <person name="Gao Y."/>
        </authorList>
    </citation>
    <scope>NUCLEOTIDE SEQUENCE</scope>
    <source>
        <strain evidence="2">MM-2020</strain>
        <tissue evidence="2">Muscle</tissue>
    </source>
</reference>
<dbReference type="InterPro" id="IPR031528">
    <property type="entry name" value="C4orf19"/>
</dbReference>
<feature type="compositionally biased region" description="Polar residues" evidence="1">
    <location>
        <begin position="158"/>
        <end position="186"/>
    </location>
</feature>
<dbReference type="Proteomes" id="UP000827986">
    <property type="component" value="Unassembled WGS sequence"/>
</dbReference>
<dbReference type="Pfam" id="PF15770">
    <property type="entry name" value="DUF4699"/>
    <property type="match status" value="1"/>
</dbReference>
<feature type="compositionally biased region" description="Basic and acidic residues" evidence="1">
    <location>
        <begin position="64"/>
        <end position="100"/>
    </location>
</feature>
<gene>
    <name evidence="2" type="ORF">KIL84_000575</name>
</gene>